<gene>
    <name evidence="2" type="ORF">MNOR_LOCUS29689</name>
</gene>
<name>A0AAV2S009_MEGNR</name>
<feature type="chain" id="PRO_5043640552" description="Interleukin-6" evidence="1">
    <location>
        <begin position="25"/>
        <end position="299"/>
    </location>
</feature>
<comment type="caution">
    <text evidence="2">The sequence shown here is derived from an EMBL/GenBank/DDBJ whole genome shotgun (WGS) entry which is preliminary data.</text>
</comment>
<dbReference type="AlphaFoldDB" id="A0AAV2S009"/>
<sequence>MGCNPLVVFLCIFVTSLQYQATHSARFPFSLVSNIFDSKEKSRASSNIPKITKVECNNNYKEKNVNIIEEKIEEFIVFEERIQEDVREEVLEIIGKRIQEDVREEGLENIGDSLKSGPKYCSSNASCALIHNETARILAIMEDLLYKYDKDADYSHSGNLNAMDKIMFPELPDLPSLPAETYVNKIDDHTARKELVKLFGFMQRYAHAFTSVILDQSLHEDSSVGDMSFAQENLKSLLKIMDFVLNSELGGSPDVTVVNELSHLDYHSVAEESIRRFRRTACLRQCVHGLRYIKELFSE</sequence>
<dbReference type="EMBL" id="CAXKWB010034827">
    <property type="protein sequence ID" value="CAL4145455.1"/>
    <property type="molecule type" value="Genomic_DNA"/>
</dbReference>
<keyword evidence="3" id="KW-1185">Reference proteome</keyword>
<feature type="signal peptide" evidence="1">
    <location>
        <begin position="1"/>
        <end position="24"/>
    </location>
</feature>
<organism evidence="2 3">
    <name type="scientific">Meganyctiphanes norvegica</name>
    <name type="common">Northern krill</name>
    <name type="synonym">Thysanopoda norvegica</name>
    <dbReference type="NCBI Taxonomy" id="48144"/>
    <lineage>
        <taxon>Eukaryota</taxon>
        <taxon>Metazoa</taxon>
        <taxon>Ecdysozoa</taxon>
        <taxon>Arthropoda</taxon>
        <taxon>Crustacea</taxon>
        <taxon>Multicrustacea</taxon>
        <taxon>Malacostraca</taxon>
        <taxon>Eumalacostraca</taxon>
        <taxon>Eucarida</taxon>
        <taxon>Euphausiacea</taxon>
        <taxon>Euphausiidae</taxon>
        <taxon>Meganyctiphanes</taxon>
    </lineage>
</organism>
<evidence type="ECO:0008006" key="4">
    <source>
        <dbReference type="Google" id="ProtNLM"/>
    </source>
</evidence>
<evidence type="ECO:0000313" key="3">
    <source>
        <dbReference type="Proteomes" id="UP001497623"/>
    </source>
</evidence>
<proteinExistence type="predicted"/>
<keyword evidence="1" id="KW-0732">Signal</keyword>
<reference evidence="2 3" key="1">
    <citation type="submission" date="2024-05" db="EMBL/GenBank/DDBJ databases">
        <authorList>
            <person name="Wallberg A."/>
        </authorList>
    </citation>
    <scope>NUCLEOTIDE SEQUENCE [LARGE SCALE GENOMIC DNA]</scope>
</reference>
<evidence type="ECO:0000313" key="2">
    <source>
        <dbReference type="EMBL" id="CAL4145455.1"/>
    </source>
</evidence>
<evidence type="ECO:0000256" key="1">
    <source>
        <dbReference type="SAM" id="SignalP"/>
    </source>
</evidence>
<accession>A0AAV2S009</accession>
<protein>
    <recommendedName>
        <fullName evidence="4">Interleukin-6</fullName>
    </recommendedName>
</protein>
<dbReference type="Proteomes" id="UP001497623">
    <property type="component" value="Unassembled WGS sequence"/>
</dbReference>